<evidence type="ECO:0000256" key="1">
    <source>
        <dbReference type="SAM" id="MobiDB-lite"/>
    </source>
</evidence>
<gene>
    <name evidence="2" type="ORF">OVN521_LOCUS26716</name>
</gene>
<feature type="compositionally biased region" description="Polar residues" evidence="1">
    <location>
        <begin position="202"/>
        <end position="211"/>
    </location>
</feature>
<feature type="compositionally biased region" description="Basic residues" evidence="1">
    <location>
        <begin position="192"/>
        <end position="201"/>
    </location>
</feature>
<feature type="compositionally biased region" description="Basic and acidic residues" evidence="1">
    <location>
        <begin position="212"/>
        <end position="234"/>
    </location>
</feature>
<accession>A0A820BJ61</accession>
<reference evidence="2" key="1">
    <citation type="submission" date="2021-02" db="EMBL/GenBank/DDBJ databases">
        <authorList>
            <person name="Nowell W R."/>
        </authorList>
    </citation>
    <scope>NUCLEOTIDE SEQUENCE</scope>
</reference>
<protein>
    <submittedName>
        <fullName evidence="2">Uncharacterized protein</fullName>
    </submittedName>
</protein>
<feature type="region of interest" description="Disordered" evidence="1">
    <location>
        <begin position="411"/>
        <end position="464"/>
    </location>
</feature>
<keyword evidence="3" id="KW-1185">Reference proteome</keyword>
<feature type="compositionally biased region" description="Polar residues" evidence="1">
    <location>
        <begin position="150"/>
        <end position="161"/>
    </location>
</feature>
<sequence>MSTKSPIQSIKSRFSGSNSVRNMATNDSDTKQSRIHVKKPFGTTNFLQNSSSTNGFSNHIKKRTLQWNNFFHSKKKSNHSTGSNNSLQSDENSTAEPLVFHAIAPASPEEIKQSSGNVNHEKKFKDVPGLTPNPQIHYVLAHTKIKAMSTNDASTQVQSSFSDEEDNQPKYKPVLSSIDADADESDNGSNKNIKKPRRLQKTSRTSNSSLQQKHENDNCKDEQQLSSSDEKDSNEPSLVVNGHIERRTKLSSTKKFDRLTTATTTTDDDYSKEQYHRYHPLDNLESKLSTPNESSLSRIATLNTSTNQTPVKKLNRFQVKSIHKSQQPQMILLKAAAAKSSNDDEYSVPNEGSASSLKTSLIDREHANTLITDLENTSSNTNNIVNGVISTLISVQNEQNHVHFRAIPHEKQDSAADEEKSPSIPAATAALPTPAPPSSTASAPGEVSIRSNSYKTKQKKDFSL</sequence>
<feature type="compositionally biased region" description="Polar residues" evidence="1">
    <location>
        <begin position="79"/>
        <end position="93"/>
    </location>
</feature>
<comment type="caution">
    <text evidence="2">The sequence shown here is derived from an EMBL/GenBank/DDBJ whole genome shotgun (WGS) entry which is preliminary data.</text>
</comment>
<feature type="region of interest" description="Disordered" evidence="1">
    <location>
        <begin position="109"/>
        <end position="132"/>
    </location>
</feature>
<feature type="region of interest" description="Disordered" evidence="1">
    <location>
        <begin position="150"/>
        <end position="246"/>
    </location>
</feature>
<dbReference type="AlphaFoldDB" id="A0A820BJ61"/>
<feature type="compositionally biased region" description="Basic and acidic residues" evidence="1">
    <location>
        <begin position="411"/>
        <end position="421"/>
    </location>
</feature>
<feature type="compositionally biased region" description="Polar residues" evidence="1">
    <location>
        <begin position="1"/>
        <end position="27"/>
    </location>
</feature>
<organism evidence="2 3">
    <name type="scientific">Rotaria magnacalcarata</name>
    <dbReference type="NCBI Taxonomy" id="392030"/>
    <lineage>
        <taxon>Eukaryota</taxon>
        <taxon>Metazoa</taxon>
        <taxon>Spiralia</taxon>
        <taxon>Gnathifera</taxon>
        <taxon>Rotifera</taxon>
        <taxon>Eurotatoria</taxon>
        <taxon>Bdelloidea</taxon>
        <taxon>Philodinida</taxon>
        <taxon>Philodinidae</taxon>
        <taxon>Rotaria</taxon>
    </lineage>
</organism>
<dbReference type="Proteomes" id="UP000663866">
    <property type="component" value="Unassembled WGS sequence"/>
</dbReference>
<proteinExistence type="predicted"/>
<name>A0A820BJ61_9BILA</name>
<dbReference type="EMBL" id="CAJOBG010007107">
    <property type="protein sequence ID" value="CAF4207148.1"/>
    <property type="molecule type" value="Genomic_DNA"/>
</dbReference>
<evidence type="ECO:0000313" key="3">
    <source>
        <dbReference type="Proteomes" id="UP000663866"/>
    </source>
</evidence>
<evidence type="ECO:0000313" key="2">
    <source>
        <dbReference type="EMBL" id="CAF4207148.1"/>
    </source>
</evidence>
<feature type="region of interest" description="Disordered" evidence="1">
    <location>
        <begin position="1"/>
        <end position="34"/>
    </location>
</feature>
<feature type="region of interest" description="Disordered" evidence="1">
    <location>
        <begin position="73"/>
        <end position="93"/>
    </location>
</feature>
<feature type="compositionally biased region" description="Low complexity" evidence="1">
    <location>
        <begin position="422"/>
        <end position="444"/>
    </location>
</feature>